<keyword evidence="3" id="KW-1185">Reference proteome</keyword>
<dbReference type="AlphaFoldDB" id="A0A6M8BEZ2"/>
<dbReference type="KEGG" id="theu:HPC62_12035"/>
<evidence type="ECO:0000256" key="1">
    <source>
        <dbReference type="SAM" id="MobiDB-lite"/>
    </source>
</evidence>
<dbReference type="Proteomes" id="UP000505210">
    <property type="component" value="Chromosome"/>
</dbReference>
<organism evidence="2 3">
    <name type="scientific">Thermoleptolyngbya sichuanensis A183</name>
    <dbReference type="NCBI Taxonomy" id="2737172"/>
    <lineage>
        <taxon>Bacteria</taxon>
        <taxon>Bacillati</taxon>
        <taxon>Cyanobacteriota</taxon>
        <taxon>Cyanophyceae</taxon>
        <taxon>Oculatellales</taxon>
        <taxon>Oculatellaceae</taxon>
        <taxon>Thermoleptolyngbya</taxon>
        <taxon>Thermoleptolyngbya sichuanensis</taxon>
    </lineage>
</organism>
<sequence length="58" mass="6604">MDLIWIEPLLMDLVWLLDTRRAIASLQCLMARISQMSPDQKPTPDLDSGLFDASNPIF</sequence>
<gene>
    <name evidence="2" type="ORF">HPC62_12035</name>
</gene>
<reference evidence="2 3" key="1">
    <citation type="submission" date="2020-05" db="EMBL/GenBank/DDBJ databases">
        <title>Complete genome sequence of of a novel Thermoleptolyngbya strain isolated from hot springs of Ganzi, Sichuan China.</title>
        <authorList>
            <person name="Tang J."/>
            <person name="Daroch M."/>
            <person name="Li L."/>
            <person name="Waleron K."/>
            <person name="Waleron M."/>
            <person name="Waleron M."/>
        </authorList>
    </citation>
    <scope>NUCLEOTIDE SEQUENCE [LARGE SCALE GENOMIC DNA]</scope>
    <source>
        <strain evidence="2 3">PKUAC-SCTA183</strain>
    </source>
</reference>
<evidence type="ECO:0000313" key="3">
    <source>
        <dbReference type="Proteomes" id="UP000505210"/>
    </source>
</evidence>
<protein>
    <submittedName>
        <fullName evidence="2">Uncharacterized protein</fullName>
    </submittedName>
</protein>
<feature type="region of interest" description="Disordered" evidence="1">
    <location>
        <begin position="36"/>
        <end position="58"/>
    </location>
</feature>
<name>A0A6M8BEZ2_9CYAN</name>
<dbReference type="RefSeq" id="WP_172355969.1">
    <property type="nucleotide sequence ID" value="NZ_CP053661.1"/>
</dbReference>
<proteinExistence type="predicted"/>
<dbReference type="EMBL" id="CP053661">
    <property type="protein sequence ID" value="QKD82820.1"/>
    <property type="molecule type" value="Genomic_DNA"/>
</dbReference>
<accession>A0A6M8BEZ2</accession>
<evidence type="ECO:0000313" key="2">
    <source>
        <dbReference type="EMBL" id="QKD82820.1"/>
    </source>
</evidence>